<keyword evidence="1" id="KW-0648">Protein biosynthesis</keyword>
<dbReference type="InterPro" id="IPR001253">
    <property type="entry name" value="TIF_eIF-1A"/>
</dbReference>
<feature type="region of interest" description="Disordered" evidence="2">
    <location>
        <begin position="111"/>
        <end position="131"/>
    </location>
</feature>
<dbReference type="Pfam" id="PF01176">
    <property type="entry name" value="eIF-1a"/>
    <property type="match status" value="1"/>
</dbReference>
<accession>A0ABQ7J7F6</accession>
<keyword evidence="5" id="KW-1185">Reference proteome</keyword>
<protein>
    <submittedName>
        <fullName evidence="4">Eukaryotic initiation factor-1A</fullName>
    </submittedName>
</protein>
<dbReference type="SUPFAM" id="SSF50249">
    <property type="entry name" value="Nucleic acid-binding proteins"/>
    <property type="match status" value="1"/>
</dbReference>
<evidence type="ECO:0000259" key="3">
    <source>
        <dbReference type="PROSITE" id="PS50832"/>
    </source>
</evidence>
<dbReference type="Gene3D" id="2.40.50.140">
    <property type="entry name" value="Nucleic acid-binding proteins"/>
    <property type="match status" value="1"/>
</dbReference>
<gene>
    <name evidence="4" type="ORF">IE077_004586</name>
</gene>
<dbReference type="SMART" id="SM00652">
    <property type="entry name" value="eIF1a"/>
    <property type="match status" value="1"/>
</dbReference>
<feature type="domain" description="S1-like" evidence="3">
    <location>
        <begin position="40"/>
        <end position="74"/>
    </location>
</feature>
<dbReference type="GO" id="GO:0003743">
    <property type="term" value="F:translation initiation factor activity"/>
    <property type="evidence" value="ECO:0007669"/>
    <property type="project" value="UniProtKB-KW"/>
</dbReference>
<dbReference type="InterPro" id="IPR012340">
    <property type="entry name" value="NA-bd_OB-fold"/>
</dbReference>
<dbReference type="PANTHER" id="PTHR21668">
    <property type="entry name" value="EIF-1A"/>
    <property type="match status" value="1"/>
</dbReference>
<comment type="caution">
    <text evidence="4">The sequence shown here is derived from an EMBL/GenBank/DDBJ whole genome shotgun (WGS) entry which is preliminary data.</text>
</comment>
<reference evidence="4 5" key="1">
    <citation type="journal article" date="2020" name="bioRxiv">
        <title>Metabolic contributions of an alphaproteobacterial endosymbiont in the apicomplexan Cardiosporidium cionae.</title>
        <authorList>
            <person name="Hunter E.S."/>
            <person name="Paight C.J."/>
            <person name="Lane C.E."/>
        </authorList>
    </citation>
    <scope>NUCLEOTIDE SEQUENCE [LARGE SCALE GENOMIC DNA]</scope>
    <source>
        <strain evidence="4">ESH_2018</strain>
    </source>
</reference>
<name>A0ABQ7J7F6_9APIC</name>
<dbReference type="PROSITE" id="PS50832">
    <property type="entry name" value="S1_IF1_TYPE"/>
    <property type="match status" value="1"/>
</dbReference>
<dbReference type="InterPro" id="IPR006196">
    <property type="entry name" value="RNA-binding_domain_S1_IF1"/>
</dbReference>
<proteinExistence type="predicted"/>
<evidence type="ECO:0000256" key="2">
    <source>
        <dbReference type="SAM" id="MobiDB-lite"/>
    </source>
</evidence>
<sequence>MTTMEKNASCNSRKMAKCLRDRMRILGYTILFYSPVCVCRGKMRKRVWVNSGDIVLVSLRDFQDGKGDVVAKYTADEARSLKAYGELPENAKIHETDAFDEENTYEIEFWEGASDEEDEPEESKEFEIDDI</sequence>
<keyword evidence="1 4" id="KW-0396">Initiation factor</keyword>
<dbReference type="CDD" id="cd05793">
    <property type="entry name" value="S1_IF1A"/>
    <property type="match status" value="1"/>
</dbReference>
<evidence type="ECO:0000313" key="4">
    <source>
        <dbReference type="EMBL" id="KAF8819923.1"/>
    </source>
</evidence>
<dbReference type="EMBL" id="JADAQX010000551">
    <property type="protein sequence ID" value="KAF8819923.1"/>
    <property type="molecule type" value="Genomic_DNA"/>
</dbReference>
<evidence type="ECO:0000256" key="1">
    <source>
        <dbReference type="PROSITE-ProRule" id="PRU00181"/>
    </source>
</evidence>
<dbReference type="Proteomes" id="UP000823046">
    <property type="component" value="Unassembled WGS sequence"/>
</dbReference>
<organism evidence="4 5">
    <name type="scientific">Cardiosporidium cionae</name>
    <dbReference type="NCBI Taxonomy" id="476202"/>
    <lineage>
        <taxon>Eukaryota</taxon>
        <taxon>Sar</taxon>
        <taxon>Alveolata</taxon>
        <taxon>Apicomplexa</taxon>
        <taxon>Aconoidasida</taxon>
        <taxon>Nephromycida</taxon>
        <taxon>Cardiosporidium</taxon>
    </lineage>
</organism>
<evidence type="ECO:0000313" key="5">
    <source>
        <dbReference type="Proteomes" id="UP000823046"/>
    </source>
</evidence>